<keyword evidence="1" id="KW-0472">Membrane</keyword>
<protein>
    <submittedName>
        <fullName evidence="2">Uncharacterized protein</fullName>
    </submittedName>
</protein>
<keyword evidence="3" id="KW-1185">Reference proteome</keyword>
<organism evidence="2 3">
    <name type="scientific">Dendrobium chrysotoxum</name>
    <name type="common">Orchid</name>
    <dbReference type="NCBI Taxonomy" id="161865"/>
    <lineage>
        <taxon>Eukaryota</taxon>
        <taxon>Viridiplantae</taxon>
        <taxon>Streptophyta</taxon>
        <taxon>Embryophyta</taxon>
        <taxon>Tracheophyta</taxon>
        <taxon>Spermatophyta</taxon>
        <taxon>Magnoliopsida</taxon>
        <taxon>Liliopsida</taxon>
        <taxon>Asparagales</taxon>
        <taxon>Orchidaceae</taxon>
        <taxon>Epidendroideae</taxon>
        <taxon>Malaxideae</taxon>
        <taxon>Dendrobiinae</taxon>
        <taxon>Dendrobium</taxon>
    </lineage>
</organism>
<accession>A0AAV7H3N2</accession>
<evidence type="ECO:0000313" key="2">
    <source>
        <dbReference type="EMBL" id="KAH0462907.1"/>
    </source>
</evidence>
<sequence>MESPPRYRRQPHCGYTAFECAAGACVLCICCPFSIFYSCVVFPFHVAGRVARRLRASPYSCFGSRRRGLSDLPSSSSSFSDIDLEAKLECRRPADCARRKSSFWLWKCSRFSSDSS</sequence>
<reference evidence="2 3" key="1">
    <citation type="journal article" date="2021" name="Hortic Res">
        <title>Chromosome-scale assembly of the Dendrobium chrysotoxum genome enhances the understanding of orchid evolution.</title>
        <authorList>
            <person name="Zhang Y."/>
            <person name="Zhang G.Q."/>
            <person name="Zhang D."/>
            <person name="Liu X.D."/>
            <person name="Xu X.Y."/>
            <person name="Sun W.H."/>
            <person name="Yu X."/>
            <person name="Zhu X."/>
            <person name="Wang Z.W."/>
            <person name="Zhao X."/>
            <person name="Zhong W.Y."/>
            <person name="Chen H."/>
            <person name="Yin W.L."/>
            <person name="Huang T."/>
            <person name="Niu S.C."/>
            <person name="Liu Z.J."/>
        </authorList>
    </citation>
    <scope>NUCLEOTIDE SEQUENCE [LARGE SCALE GENOMIC DNA]</scope>
    <source>
        <strain evidence="2">Lindl</strain>
    </source>
</reference>
<dbReference type="AlphaFoldDB" id="A0AAV7H3N2"/>
<comment type="caution">
    <text evidence="2">The sequence shown here is derived from an EMBL/GenBank/DDBJ whole genome shotgun (WGS) entry which is preliminary data.</text>
</comment>
<evidence type="ECO:0000256" key="1">
    <source>
        <dbReference type="SAM" id="Phobius"/>
    </source>
</evidence>
<dbReference type="EMBL" id="JAGFBR010000008">
    <property type="protein sequence ID" value="KAH0462907.1"/>
    <property type="molecule type" value="Genomic_DNA"/>
</dbReference>
<keyword evidence="1" id="KW-1133">Transmembrane helix</keyword>
<evidence type="ECO:0000313" key="3">
    <source>
        <dbReference type="Proteomes" id="UP000775213"/>
    </source>
</evidence>
<feature type="transmembrane region" description="Helical" evidence="1">
    <location>
        <begin position="20"/>
        <end position="46"/>
    </location>
</feature>
<keyword evidence="1" id="KW-0812">Transmembrane</keyword>
<name>A0AAV7H3N2_DENCH</name>
<proteinExistence type="predicted"/>
<gene>
    <name evidence="2" type="ORF">IEQ34_007489</name>
</gene>
<dbReference type="Proteomes" id="UP000775213">
    <property type="component" value="Unassembled WGS sequence"/>
</dbReference>